<dbReference type="Proteomes" id="UP001595839">
    <property type="component" value="Unassembled WGS sequence"/>
</dbReference>
<dbReference type="InterPro" id="IPR007278">
    <property type="entry name" value="DUF397"/>
</dbReference>
<dbReference type="Pfam" id="PF04149">
    <property type="entry name" value="DUF397"/>
    <property type="match status" value="1"/>
</dbReference>
<feature type="domain" description="DUF397" evidence="1">
    <location>
        <begin position="9"/>
        <end position="64"/>
    </location>
</feature>
<accession>A0ABV9APC8</accession>
<organism evidence="2 3">
    <name type="scientific">Streptomyces vulcanius</name>
    <dbReference type="NCBI Taxonomy" id="1441876"/>
    <lineage>
        <taxon>Bacteria</taxon>
        <taxon>Bacillati</taxon>
        <taxon>Actinomycetota</taxon>
        <taxon>Actinomycetes</taxon>
        <taxon>Kitasatosporales</taxon>
        <taxon>Streptomycetaceae</taxon>
        <taxon>Streptomyces</taxon>
    </lineage>
</organism>
<reference evidence="3" key="1">
    <citation type="journal article" date="2019" name="Int. J. Syst. Evol. Microbiol.">
        <title>The Global Catalogue of Microorganisms (GCM) 10K type strain sequencing project: providing services to taxonomists for standard genome sequencing and annotation.</title>
        <authorList>
            <consortium name="The Broad Institute Genomics Platform"/>
            <consortium name="The Broad Institute Genome Sequencing Center for Infectious Disease"/>
            <person name="Wu L."/>
            <person name="Ma J."/>
        </authorList>
    </citation>
    <scope>NUCLEOTIDE SEQUENCE [LARGE SCALE GENOMIC DNA]</scope>
    <source>
        <strain evidence="3">CGMCC 4.7177</strain>
    </source>
</reference>
<comment type="caution">
    <text evidence="2">The sequence shown here is derived from an EMBL/GenBank/DDBJ whole genome shotgun (WGS) entry which is preliminary data.</text>
</comment>
<evidence type="ECO:0000313" key="3">
    <source>
        <dbReference type="Proteomes" id="UP001595839"/>
    </source>
</evidence>
<dbReference type="RefSeq" id="WP_381173694.1">
    <property type="nucleotide sequence ID" value="NZ_JBHSFK010000012.1"/>
</dbReference>
<evidence type="ECO:0000313" key="2">
    <source>
        <dbReference type="EMBL" id="MFC4501779.1"/>
    </source>
</evidence>
<name>A0ABV9APC8_9ACTN</name>
<evidence type="ECO:0000259" key="1">
    <source>
        <dbReference type="Pfam" id="PF04149"/>
    </source>
</evidence>
<sequence>MSNTRPGESWAKSSYSGGEGGQCLEWLPSSAAASGVVPVRDSKAPAAGTISVTAGAWSSFVEFAQGQDI</sequence>
<protein>
    <submittedName>
        <fullName evidence="2">DUF397 domain-containing protein</fullName>
    </submittedName>
</protein>
<proteinExistence type="predicted"/>
<keyword evidence="3" id="KW-1185">Reference proteome</keyword>
<gene>
    <name evidence="2" type="ORF">ACFPIH_19970</name>
</gene>
<dbReference type="EMBL" id="JBHSFK010000012">
    <property type="protein sequence ID" value="MFC4501779.1"/>
    <property type="molecule type" value="Genomic_DNA"/>
</dbReference>